<evidence type="ECO:0000256" key="2">
    <source>
        <dbReference type="ARBA" id="ARBA00010961"/>
    </source>
</evidence>
<evidence type="ECO:0000256" key="5">
    <source>
        <dbReference type="ARBA" id="ARBA00023172"/>
    </source>
</evidence>
<comment type="similarity">
    <text evidence="2 6">Belongs to the transposase mutator family.</text>
</comment>
<evidence type="ECO:0000313" key="7">
    <source>
        <dbReference type="EMBL" id="SMD25212.1"/>
    </source>
</evidence>
<name>A0A1W2FU18_9PSEU</name>
<gene>
    <name evidence="7" type="ORF">SAMN05660733_08049</name>
</gene>
<keyword evidence="8" id="KW-1185">Reference proteome</keyword>
<dbReference type="EMBL" id="FWYC01000025">
    <property type="protein sequence ID" value="SMD25212.1"/>
    <property type="molecule type" value="Genomic_DNA"/>
</dbReference>
<dbReference type="PANTHER" id="PTHR33217:SF8">
    <property type="entry name" value="MUTATOR FAMILY TRANSPOSASE"/>
    <property type="match status" value="1"/>
</dbReference>
<evidence type="ECO:0000256" key="4">
    <source>
        <dbReference type="ARBA" id="ARBA00023125"/>
    </source>
</evidence>
<accession>A0A1W2FU18</accession>
<proteinExistence type="inferred from homology"/>
<dbReference type="Proteomes" id="UP000192840">
    <property type="component" value="Unassembled WGS sequence"/>
</dbReference>
<evidence type="ECO:0000256" key="3">
    <source>
        <dbReference type="ARBA" id="ARBA00022578"/>
    </source>
</evidence>
<keyword evidence="4 6" id="KW-0238">DNA-binding</keyword>
<dbReference type="GO" id="GO:0006313">
    <property type="term" value="P:DNA transposition"/>
    <property type="evidence" value="ECO:0007669"/>
    <property type="project" value="UniProtKB-UniRule"/>
</dbReference>
<keyword evidence="5 6" id="KW-0233">DNA recombination</keyword>
<evidence type="ECO:0000256" key="1">
    <source>
        <dbReference type="ARBA" id="ARBA00002190"/>
    </source>
</evidence>
<evidence type="ECO:0000313" key="8">
    <source>
        <dbReference type="Proteomes" id="UP000192840"/>
    </source>
</evidence>
<dbReference type="eggNOG" id="COG3328">
    <property type="taxonomic scope" value="Bacteria"/>
</dbReference>
<dbReference type="Pfam" id="PF00872">
    <property type="entry name" value="Transposase_mut"/>
    <property type="match status" value="1"/>
</dbReference>
<dbReference type="STRING" id="40571.SAMN05660733_08049"/>
<reference evidence="8" key="1">
    <citation type="submission" date="2017-04" db="EMBL/GenBank/DDBJ databases">
        <authorList>
            <person name="Varghese N."/>
            <person name="Submissions S."/>
        </authorList>
    </citation>
    <scope>NUCLEOTIDE SEQUENCE [LARGE SCALE GENOMIC DNA]</scope>
    <source>
        <strain evidence="8">DSM 44073</strain>
    </source>
</reference>
<dbReference type="GO" id="GO:0003677">
    <property type="term" value="F:DNA binding"/>
    <property type="evidence" value="ECO:0007669"/>
    <property type="project" value="UniProtKB-UniRule"/>
</dbReference>
<dbReference type="GO" id="GO:0004803">
    <property type="term" value="F:transposase activity"/>
    <property type="evidence" value="ECO:0007669"/>
    <property type="project" value="UniProtKB-UniRule"/>
</dbReference>
<comment type="function">
    <text evidence="1 6">Required for the transposition of the insertion element.</text>
</comment>
<keyword evidence="6" id="KW-0814">Transposable element</keyword>
<evidence type="ECO:0000256" key="6">
    <source>
        <dbReference type="RuleBase" id="RU365089"/>
    </source>
</evidence>
<organism evidence="7 8">
    <name type="scientific">Lentzea albidocapillata</name>
    <dbReference type="NCBI Taxonomy" id="40571"/>
    <lineage>
        <taxon>Bacteria</taxon>
        <taxon>Bacillati</taxon>
        <taxon>Actinomycetota</taxon>
        <taxon>Actinomycetes</taxon>
        <taxon>Pseudonocardiales</taxon>
        <taxon>Pseudonocardiaceae</taxon>
        <taxon>Lentzea</taxon>
    </lineage>
</organism>
<sequence>MVHLPRNSFRYAGRQHWDAIAKALKPVYTAPTEAAAKERFAEFAEAWGARYPAIVRLWDNAWAEFVPFLAFDPEIRRVICSTNAIESVNARIRRAVKARGHFPNEQAALKCVYMAIMSLDPTGTGRKRWTIRWKPALNAFEIAYHDLGPDYFDHKPRSLQHQAHRARRLIAELIEQGYDVSQLIPEHAA</sequence>
<dbReference type="PANTHER" id="PTHR33217">
    <property type="entry name" value="TRANSPOSASE FOR INSERTION SEQUENCE ELEMENT IS1081"/>
    <property type="match status" value="1"/>
</dbReference>
<protein>
    <recommendedName>
        <fullName evidence="6">Mutator family transposase</fullName>
    </recommendedName>
</protein>
<dbReference type="AlphaFoldDB" id="A0A1W2FU18"/>
<keyword evidence="3 6" id="KW-0815">Transposition</keyword>
<dbReference type="InterPro" id="IPR001207">
    <property type="entry name" value="Transposase_mutator"/>
</dbReference>